<dbReference type="GO" id="GO:0005524">
    <property type="term" value="F:ATP binding"/>
    <property type="evidence" value="ECO:0007669"/>
    <property type="project" value="UniProtKB-KW"/>
</dbReference>
<dbReference type="GO" id="GO:0006428">
    <property type="term" value="P:isoleucyl-tRNA aminoacylation"/>
    <property type="evidence" value="ECO:0007669"/>
    <property type="project" value="TreeGrafter"/>
</dbReference>
<evidence type="ECO:0000259" key="6">
    <source>
        <dbReference type="Pfam" id="PF00133"/>
    </source>
</evidence>
<keyword evidence="4" id="KW-0648">Protein biosynthesis</keyword>
<name>J9FVI3_9ZZZZ</name>
<proteinExistence type="predicted"/>
<keyword evidence="5 7" id="KW-0030">Aminoacyl-tRNA synthetase</keyword>
<evidence type="ECO:0000256" key="1">
    <source>
        <dbReference type="ARBA" id="ARBA00022598"/>
    </source>
</evidence>
<organism evidence="7">
    <name type="scientific">gut metagenome</name>
    <dbReference type="NCBI Taxonomy" id="749906"/>
    <lineage>
        <taxon>unclassified sequences</taxon>
        <taxon>metagenomes</taxon>
        <taxon>organismal metagenomes</taxon>
    </lineage>
</organism>
<comment type="caution">
    <text evidence="7">The sequence shown here is derived from an EMBL/GenBank/DDBJ whole genome shotgun (WGS) entry which is preliminary data.</text>
</comment>
<evidence type="ECO:0000256" key="4">
    <source>
        <dbReference type="ARBA" id="ARBA00022917"/>
    </source>
</evidence>
<dbReference type="SUPFAM" id="SSF50677">
    <property type="entry name" value="ValRS/IleRS/LeuRS editing domain"/>
    <property type="match status" value="1"/>
</dbReference>
<dbReference type="Pfam" id="PF00133">
    <property type="entry name" value="tRNA-synt_1"/>
    <property type="match status" value="1"/>
</dbReference>
<dbReference type="SUPFAM" id="SSF52374">
    <property type="entry name" value="Nucleotidylyl transferase"/>
    <property type="match status" value="1"/>
</dbReference>
<accession>J9FVI3</accession>
<dbReference type="PANTHER" id="PTHR42765:SF1">
    <property type="entry name" value="ISOLEUCINE--TRNA LIGASE, MITOCHONDRIAL"/>
    <property type="match status" value="1"/>
</dbReference>
<keyword evidence="3" id="KW-0067">ATP-binding</keyword>
<dbReference type="EMBL" id="AMCI01004001">
    <property type="protein sequence ID" value="EJW99016.1"/>
    <property type="molecule type" value="Genomic_DNA"/>
</dbReference>
<evidence type="ECO:0000313" key="7">
    <source>
        <dbReference type="EMBL" id="EJW99016.1"/>
    </source>
</evidence>
<dbReference type="GO" id="GO:0002161">
    <property type="term" value="F:aminoacyl-tRNA deacylase activity"/>
    <property type="evidence" value="ECO:0007669"/>
    <property type="project" value="InterPro"/>
</dbReference>
<gene>
    <name evidence="7" type="ORF">EVA_12877</name>
</gene>
<dbReference type="InterPro" id="IPR002300">
    <property type="entry name" value="aa-tRNA-synth_Ia"/>
</dbReference>
<keyword evidence="1" id="KW-0436">Ligase</keyword>
<keyword evidence="2" id="KW-0547">Nucleotide-binding</keyword>
<dbReference type="InterPro" id="IPR050081">
    <property type="entry name" value="Ile-tRNA_ligase"/>
</dbReference>
<evidence type="ECO:0000256" key="5">
    <source>
        <dbReference type="ARBA" id="ARBA00023146"/>
    </source>
</evidence>
<dbReference type="Gene3D" id="3.40.50.620">
    <property type="entry name" value="HUPs"/>
    <property type="match status" value="1"/>
</dbReference>
<dbReference type="Gene3D" id="3.90.740.10">
    <property type="entry name" value="Valyl/Leucyl/Isoleucyl-tRNA synthetase, editing domain"/>
    <property type="match status" value="1"/>
</dbReference>
<dbReference type="GO" id="GO:0004822">
    <property type="term" value="F:isoleucine-tRNA ligase activity"/>
    <property type="evidence" value="ECO:0007669"/>
    <property type="project" value="TreeGrafter"/>
</dbReference>
<dbReference type="GO" id="GO:0005829">
    <property type="term" value="C:cytosol"/>
    <property type="evidence" value="ECO:0007669"/>
    <property type="project" value="TreeGrafter"/>
</dbReference>
<dbReference type="AlphaFoldDB" id="J9FVI3"/>
<reference evidence="7" key="1">
    <citation type="journal article" date="2012" name="PLoS ONE">
        <title>Gene sets for utilization of primary and secondary nutrition supplies in the distal gut of endangered iberian lynx.</title>
        <authorList>
            <person name="Alcaide M."/>
            <person name="Messina E."/>
            <person name="Richter M."/>
            <person name="Bargiela R."/>
            <person name="Peplies J."/>
            <person name="Huws S.A."/>
            <person name="Newbold C.J."/>
            <person name="Golyshin P.N."/>
            <person name="Simon M.A."/>
            <person name="Lopez G."/>
            <person name="Yakimov M.M."/>
            <person name="Ferrer M."/>
        </authorList>
    </citation>
    <scope>NUCLEOTIDE SEQUENCE</scope>
</reference>
<feature type="non-terminal residue" evidence="7">
    <location>
        <position position="295"/>
    </location>
</feature>
<dbReference type="InterPro" id="IPR009008">
    <property type="entry name" value="Val/Leu/Ile-tRNA-synth_edit"/>
</dbReference>
<dbReference type="InterPro" id="IPR014729">
    <property type="entry name" value="Rossmann-like_a/b/a_fold"/>
</dbReference>
<protein>
    <submittedName>
        <fullName evidence="7">Isoleucyl-tRNA synthetase</fullName>
    </submittedName>
</protein>
<dbReference type="PANTHER" id="PTHR42765">
    <property type="entry name" value="SOLEUCYL-TRNA SYNTHETASE"/>
    <property type="match status" value="1"/>
</dbReference>
<feature type="non-terminal residue" evidence="7">
    <location>
        <position position="1"/>
    </location>
</feature>
<feature type="domain" description="Aminoacyl-tRNA synthetase class Ia" evidence="6">
    <location>
        <begin position="2"/>
        <end position="160"/>
    </location>
</feature>
<evidence type="ECO:0000256" key="2">
    <source>
        <dbReference type="ARBA" id="ARBA00022741"/>
    </source>
</evidence>
<evidence type="ECO:0000256" key="3">
    <source>
        <dbReference type="ARBA" id="ARBA00022840"/>
    </source>
</evidence>
<sequence>PYVPGWDCHGMPIEVQIEKLHGKNLPVAEMQRYARAYALEQSQLQLDDFKRMGVLGYWNNPYRTMEHKNEAEEIRALAKVFEKGYIYRGLKPVNWCFDCQSALAEAEVEYKDKQSQTIDVAFELAEEDQARVEGIFNLKLEKPCFTVIWTTTPWTIPANQALNMNADFTYGLYDVGDRLLILSTDLAQSSLERYGMTGTKLAEAQGEQFELVRFKHPLWNMDAGYQRFSPVYLADYVEATAGTGIVHSAPAYGVDDFRSCKAHGMKNSEILTPVMSDGVYSNDLPLFGGLNIWAA</sequence>